<name>A0A7M4DKW4_9MICO</name>
<organism evidence="1 2">
    <name type="scientific">Occultella aeris</name>
    <dbReference type="NCBI Taxonomy" id="2761496"/>
    <lineage>
        <taxon>Bacteria</taxon>
        <taxon>Bacillati</taxon>
        <taxon>Actinomycetota</taxon>
        <taxon>Actinomycetes</taxon>
        <taxon>Micrococcales</taxon>
        <taxon>Ruaniaceae</taxon>
        <taxon>Occultella</taxon>
    </lineage>
</organism>
<dbReference type="InterPro" id="IPR023214">
    <property type="entry name" value="HAD_sf"/>
</dbReference>
<reference evidence="1 2" key="1">
    <citation type="submission" date="2019-11" db="EMBL/GenBank/DDBJ databases">
        <authorList>
            <person name="Criscuolo A."/>
        </authorList>
    </citation>
    <scope>NUCLEOTIDE SEQUENCE [LARGE SCALE GENOMIC DNA]</scope>
    <source>
        <strain evidence="1">CIP111667</strain>
    </source>
</reference>
<dbReference type="SUPFAM" id="SSF56784">
    <property type="entry name" value="HAD-like"/>
    <property type="match status" value="1"/>
</dbReference>
<evidence type="ECO:0000313" key="1">
    <source>
        <dbReference type="EMBL" id="VZO37847.1"/>
    </source>
</evidence>
<dbReference type="GO" id="GO:0050308">
    <property type="term" value="F:sugar-phosphatase activity"/>
    <property type="evidence" value="ECO:0007669"/>
    <property type="project" value="UniProtKB-EC"/>
</dbReference>
<dbReference type="AlphaFoldDB" id="A0A7M4DKW4"/>
<dbReference type="InterPro" id="IPR006439">
    <property type="entry name" value="HAD-SF_hydro_IA"/>
</dbReference>
<dbReference type="EMBL" id="CACRYJ010000040">
    <property type="protein sequence ID" value="VZO37847.1"/>
    <property type="molecule type" value="Genomic_DNA"/>
</dbReference>
<dbReference type="Gene3D" id="3.40.50.1000">
    <property type="entry name" value="HAD superfamily/HAD-like"/>
    <property type="match status" value="1"/>
</dbReference>
<proteinExistence type="predicted"/>
<dbReference type="RefSeq" id="WP_156741514.1">
    <property type="nucleotide sequence ID" value="NZ_CACRYJ010000040.1"/>
</dbReference>
<dbReference type="PANTHER" id="PTHR43481">
    <property type="entry name" value="FRUCTOSE-1-PHOSPHATE PHOSPHATASE"/>
    <property type="match status" value="1"/>
</dbReference>
<dbReference type="InterPro" id="IPR051806">
    <property type="entry name" value="HAD-like_SPP"/>
</dbReference>
<dbReference type="EC" id="3.1.3.23" evidence="1"/>
<gene>
    <name evidence="1" type="primary">yfbT_2</name>
    <name evidence="1" type="ORF">HALOF300_02779</name>
</gene>
<protein>
    <submittedName>
        <fullName evidence="1">Sugar phosphatase YfbT</fullName>
        <ecNumber evidence="1">3.1.3.23</ecNumber>
    </submittedName>
</protein>
<dbReference type="NCBIfam" id="TIGR01509">
    <property type="entry name" value="HAD-SF-IA-v3"/>
    <property type="match status" value="1"/>
</dbReference>
<dbReference type="SFLD" id="SFLDS00003">
    <property type="entry name" value="Haloacid_Dehalogenase"/>
    <property type="match status" value="1"/>
</dbReference>
<evidence type="ECO:0000313" key="2">
    <source>
        <dbReference type="Proteomes" id="UP000419743"/>
    </source>
</evidence>
<dbReference type="Proteomes" id="UP000419743">
    <property type="component" value="Unassembled WGS sequence"/>
</dbReference>
<keyword evidence="2" id="KW-1185">Reference proteome</keyword>
<dbReference type="Gene3D" id="1.10.150.240">
    <property type="entry name" value="Putative phosphatase, domain 2"/>
    <property type="match status" value="1"/>
</dbReference>
<comment type="caution">
    <text evidence="1">The sequence shown here is derived from an EMBL/GenBank/DDBJ whole genome shotgun (WGS) entry which is preliminary data.</text>
</comment>
<dbReference type="SFLD" id="SFLDG01129">
    <property type="entry name" value="C1.5:_HAD__Beta-PGM__Phosphata"/>
    <property type="match status" value="1"/>
</dbReference>
<keyword evidence="1" id="KW-0378">Hydrolase</keyword>
<sequence>MTVARAVLFDVDGTLVDALAGQRRIWAQWACEVGLDPDTVYAVAQRTRPVETAAELLPGSDARSAAARFDELEDEDASHGDVRQIDGAAALLDALAGRTWALVTSNAERRVVRRFERLGLPVPAVIVDNAATRHGKPAPDPYLFAAERLGVEPRDCLVVEDSPSGATAGVAAGMTVWCVNCSEVVPGAERHYPSLAAAAPDILAFASHAPSA</sequence>
<accession>A0A7M4DKW4</accession>
<dbReference type="PANTHER" id="PTHR43481:SF4">
    <property type="entry name" value="GLYCEROL-1-PHOSPHATE PHOSPHOHYDROLASE 1-RELATED"/>
    <property type="match status" value="1"/>
</dbReference>
<dbReference type="InterPro" id="IPR036412">
    <property type="entry name" value="HAD-like_sf"/>
</dbReference>
<dbReference type="InterPro" id="IPR023198">
    <property type="entry name" value="PGP-like_dom2"/>
</dbReference>
<dbReference type="Pfam" id="PF00702">
    <property type="entry name" value="Hydrolase"/>
    <property type="match status" value="1"/>
</dbReference>